<dbReference type="GO" id="GO:0003729">
    <property type="term" value="F:mRNA binding"/>
    <property type="evidence" value="ECO:0000318"/>
    <property type="project" value="GO_Central"/>
</dbReference>
<dbReference type="Gene3D" id="1.10.455.10">
    <property type="entry name" value="Ribosomal protein S7 domain"/>
    <property type="match status" value="1"/>
</dbReference>
<dbReference type="GO" id="GO:0005743">
    <property type="term" value="C:mitochondrial inner membrane"/>
    <property type="evidence" value="ECO:0007669"/>
    <property type="project" value="UniProtKB-ARBA"/>
</dbReference>
<dbReference type="GO" id="GO:0003735">
    <property type="term" value="F:structural constituent of ribosome"/>
    <property type="evidence" value="ECO:0000318"/>
    <property type="project" value="GO_Central"/>
</dbReference>
<accession>A0A1L8EMX2</accession>
<evidence type="ECO:0000256" key="1">
    <source>
        <dbReference type="ARBA" id="ARBA00004173"/>
    </source>
</evidence>
<evidence type="ECO:0000256" key="3">
    <source>
        <dbReference type="ARBA" id="ARBA00022946"/>
    </source>
</evidence>
<dbReference type="PaxDb" id="8355-A0A1L8EMX2"/>
<dbReference type="KEGG" id="xla:113939985"/>
<dbReference type="GeneID" id="113939985"/>
<dbReference type="AlphaFoldDB" id="A0A1L8EMX2"/>
<dbReference type="CDD" id="cd14870">
    <property type="entry name" value="uS7_Mitochondria_Mammalian"/>
    <property type="match status" value="1"/>
</dbReference>
<evidence type="ECO:0000313" key="11">
    <source>
        <dbReference type="RefSeq" id="NP_001354999.1"/>
    </source>
</evidence>
<dbReference type="InterPro" id="IPR023798">
    <property type="entry name" value="Ribosomal_uS7_dom"/>
</dbReference>
<evidence type="ECO:0000256" key="2">
    <source>
        <dbReference type="ARBA" id="ARBA00007151"/>
    </source>
</evidence>
<comment type="subcellular location">
    <subcellularLocation>
        <location evidence="1">Mitochondrion</location>
    </subcellularLocation>
</comment>
<dbReference type="Proteomes" id="UP000186698">
    <property type="component" value="Chromosome 9_10S"/>
</dbReference>
<dbReference type="Pfam" id="PF00177">
    <property type="entry name" value="Ribosomal_S7"/>
    <property type="match status" value="1"/>
</dbReference>
<dbReference type="GO" id="GO:0005840">
    <property type="term" value="C:ribosome"/>
    <property type="evidence" value="ECO:0000318"/>
    <property type="project" value="GO_Central"/>
</dbReference>
<dbReference type="OrthoDB" id="9972728at2759"/>
<dbReference type="GO" id="GO:0006412">
    <property type="term" value="P:translation"/>
    <property type="evidence" value="ECO:0000318"/>
    <property type="project" value="GO_Central"/>
</dbReference>
<dbReference type="SUPFAM" id="SSF47973">
    <property type="entry name" value="Ribosomal protein S7"/>
    <property type="match status" value="1"/>
</dbReference>
<dbReference type="GO" id="GO:0005763">
    <property type="term" value="C:mitochondrial small ribosomal subunit"/>
    <property type="evidence" value="ECO:0000318"/>
    <property type="project" value="GO_Central"/>
</dbReference>
<evidence type="ECO:0000256" key="5">
    <source>
        <dbReference type="ARBA" id="ARBA00023128"/>
    </source>
</evidence>
<sequence>MAAPTGKLLVHRIRASLTCLTQIRWSRYSPQYLDPETDKEVYSRPPEELNEQERAERELKIVRPIKAAPSNVTSSVFSDPTISKFTNMMMKGGNKTLSRSIMNQTLEQIKRTQLEKYYKAPEEEKASIECNPYIIFHQALHNCQPIIGLTSILRGGKSYQVPTPLKENRRRFLAMKWLITESRENKHRRTLMYEKLSQAILDAYQGQGEVVKKKHELHKMAEANRAFAHFRWW</sequence>
<keyword evidence="3" id="KW-0809">Transit peptide</keyword>
<organism evidence="10 11">
    <name type="scientific">Xenopus laevis</name>
    <name type="common">African clawed frog</name>
    <dbReference type="NCBI Taxonomy" id="8355"/>
    <lineage>
        <taxon>Eukaryota</taxon>
        <taxon>Metazoa</taxon>
        <taxon>Chordata</taxon>
        <taxon>Craniata</taxon>
        <taxon>Vertebrata</taxon>
        <taxon>Euteleostomi</taxon>
        <taxon>Amphibia</taxon>
        <taxon>Batrachia</taxon>
        <taxon>Anura</taxon>
        <taxon>Pipoidea</taxon>
        <taxon>Pipidae</taxon>
        <taxon>Xenopodinae</taxon>
        <taxon>Xenopus</taxon>
        <taxon>Xenopus</taxon>
    </lineage>
</organism>
<dbReference type="InterPro" id="IPR000235">
    <property type="entry name" value="Ribosomal_uS7"/>
</dbReference>
<keyword evidence="5" id="KW-0496">Mitochondrion</keyword>
<dbReference type="InterPro" id="IPR036823">
    <property type="entry name" value="Ribosomal_uS7_dom_sf"/>
</dbReference>
<keyword evidence="6" id="KW-0687">Ribonucleoprotein</keyword>
<protein>
    <recommendedName>
        <fullName evidence="7">Small ribosomal subunit protein uS7m</fullName>
    </recommendedName>
    <alternativeName>
        <fullName evidence="8">28S ribosomal protein S7, mitochondrial</fullName>
    </alternativeName>
</protein>
<dbReference type="OMA" id="NECICAY"/>
<dbReference type="CTD" id="113939985"/>
<comment type="similarity">
    <text evidence="2">Belongs to the universal ribosomal protein uS7 family.</text>
</comment>
<dbReference type="PIRSF" id="PIRSF002122">
    <property type="entry name" value="RPS7p_RPS7a_RPS5e_RPS7o"/>
    <property type="match status" value="1"/>
</dbReference>
<evidence type="ECO:0000256" key="8">
    <source>
        <dbReference type="ARBA" id="ARBA00041309"/>
    </source>
</evidence>
<name>A0A1L8EMX2_XENLA</name>
<evidence type="ECO:0000256" key="7">
    <source>
        <dbReference type="ARBA" id="ARBA00039306"/>
    </source>
</evidence>
<evidence type="ECO:0000259" key="9">
    <source>
        <dbReference type="Pfam" id="PF00177"/>
    </source>
</evidence>
<evidence type="ECO:0000313" key="10">
    <source>
        <dbReference type="Proteomes" id="UP000186698"/>
    </source>
</evidence>
<evidence type="ECO:0000256" key="4">
    <source>
        <dbReference type="ARBA" id="ARBA00022980"/>
    </source>
</evidence>
<proteinExistence type="inferred from homology"/>
<keyword evidence="4 11" id="KW-0689">Ribosomal protein</keyword>
<dbReference type="STRING" id="8355.A0A1L8EMX2"/>
<dbReference type="GO" id="GO:0019843">
    <property type="term" value="F:rRNA binding"/>
    <property type="evidence" value="ECO:0000318"/>
    <property type="project" value="GO_Central"/>
</dbReference>
<dbReference type="RefSeq" id="NP_001354999.1">
    <property type="nucleotide sequence ID" value="NM_001368070.1"/>
</dbReference>
<dbReference type="FunFam" id="1.10.455.10:FF:000004">
    <property type="entry name" value="28S ribosomal protein S7, mitochondrial"/>
    <property type="match status" value="1"/>
</dbReference>
<gene>
    <name evidence="11" type="primary">mrps7.S</name>
</gene>
<evidence type="ECO:0000256" key="6">
    <source>
        <dbReference type="ARBA" id="ARBA00023274"/>
    </source>
</evidence>
<reference evidence="11" key="1">
    <citation type="submission" date="2025-08" db="UniProtKB">
        <authorList>
            <consortium name="RefSeq"/>
        </authorList>
    </citation>
    <scope>IDENTIFICATION</scope>
</reference>
<keyword evidence="10" id="KW-1185">Reference proteome</keyword>
<feature type="domain" description="Small ribosomal subunit protein uS7" evidence="9">
    <location>
        <begin position="70"/>
        <end position="225"/>
    </location>
</feature>
<dbReference type="PANTHER" id="PTHR11205">
    <property type="entry name" value="RIBOSOMAL PROTEIN S7"/>
    <property type="match status" value="1"/>
</dbReference>